<dbReference type="STRING" id="56857.A0A200R8Z1"/>
<keyword evidence="4" id="KW-1185">Reference proteome</keyword>
<dbReference type="GO" id="GO:0009567">
    <property type="term" value="P:double fertilization forming a zygote and endosperm"/>
    <property type="evidence" value="ECO:0007669"/>
    <property type="project" value="TreeGrafter"/>
</dbReference>
<dbReference type="OrthoDB" id="1862203at2759"/>
<reference evidence="3 4" key="1">
    <citation type="journal article" date="2017" name="Mol. Plant">
        <title>The Genome of Medicinal Plant Macleaya cordata Provides New Insights into Benzylisoquinoline Alkaloids Metabolism.</title>
        <authorList>
            <person name="Liu X."/>
            <person name="Liu Y."/>
            <person name="Huang P."/>
            <person name="Ma Y."/>
            <person name="Qing Z."/>
            <person name="Tang Q."/>
            <person name="Cao H."/>
            <person name="Cheng P."/>
            <person name="Zheng Y."/>
            <person name="Yuan Z."/>
            <person name="Zhou Y."/>
            <person name="Liu J."/>
            <person name="Tang Z."/>
            <person name="Zhuo Y."/>
            <person name="Zhang Y."/>
            <person name="Yu L."/>
            <person name="Huang J."/>
            <person name="Yang P."/>
            <person name="Peng Q."/>
            <person name="Zhang J."/>
            <person name="Jiang W."/>
            <person name="Zhang Z."/>
            <person name="Lin K."/>
            <person name="Ro D.K."/>
            <person name="Chen X."/>
            <person name="Xiong X."/>
            <person name="Shang Y."/>
            <person name="Huang S."/>
            <person name="Zeng J."/>
        </authorList>
    </citation>
    <scope>NUCLEOTIDE SEQUENCE [LARGE SCALE GENOMIC DNA]</scope>
    <source>
        <strain evidence="4">cv. BLH2017</strain>
        <tissue evidence="3">Root</tissue>
    </source>
</reference>
<evidence type="ECO:0000259" key="2">
    <source>
        <dbReference type="Pfam" id="PF05617"/>
    </source>
</evidence>
<evidence type="ECO:0000313" key="4">
    <source>
        <dbReference type="Proteomes" id="UP000195402"/>
    </source>
</evidence>
<dbReference type="Pfam" id="PF05617">
    <property type="entry name" value="Prolamin_like"/>
    <property type="match status" value="2"/>
</dbReference>
<organism evidence="3 4">
    <name type="scientific">Macleaya cordata</name>
    <name type="common">Five-seeded plume-poppy</name>
    <name type="synonym">Bocconia cordata</name>
    <dbReference type="NCBI Taxonomy" id="56857"/>
    <lineage>
        <taxon>Eukaryota</taxon>
        <taxon>Viridiplantae</taxon>
        <taxon>Streptophyta</taxon>
        <taxon>Embryophyta</taxon>
        <taxon>Tracheophyta</taxon>
        <taxon>Spermatophyta</taxon>
        <taxon>Magnoliopsida</taxon>
        <taxon>Ranunculales</taxon>
        <taxon>Papaveraceae</taxon>
        <taxon>Papaveroideae</taxon>
        <taxon>Macleaya</taxon>
    </lineage>
</organism>
<gene>
    <name evidence="3" type="ORF">BVC80_8407g11</name>
</gene>
<accession>A0A200R8Z1</accession>
<dbReference type="AlphaFoldDB" id="A0A200R8Z1"/>
<keyword evidence="1" id="KW-0732">Signal</keyword>
<dbReference type="InterPro" id="IPR008502">
    <property type="entry name" value="Prolamin-like"/>
</dbReference>
<feature type="domain" description="Prolamin-like" evidence="2">
    <location>
        <begin position="31"/>
        <end position="92"/>
    </location>
</feature>
<comment type="caution">
    <text evidence="3">The sequence shown here is derived from an EMBL/GenBank/DDBJ whole genome shotgun (WGS) entry which is preliminary data.</text>
</comment>
<dbReference type="InParanoid" id="A0A200R8Z1"/>
<dbReference type="GO" id="GO:0080155">
    <property type="term" value="P:regulation of double fertilization forming a zygote and endosperm"/>
    <property type="evidence" value="ECO:0007669"/>
    <property type="project" value="TreeGrafter"/>
</dbReference>
<proteinExistence type="predicted"/>
<dbReference type="PANTHER" id="PTHR31181:SF67">
    <property type="entry name" value="PROLAMIN-LIKE PROTEIN (DUF1278)"/>
    <property type="match status" value="1"/>
</dbReference>
<dbReference type="EMBL" id="MVGT01000227">
    <property type="protein sequence ID" value="OVA19192.1"/>
    <property type="molecule type" value="Genomic_DNA"/>
</dbReference>
<feature type="domain" description="Prolamin-like" evidence="2">
    <location>
        <begin position="143"/>
        <end position="204"/>
    </location>
</feature>
<dbReference type="OMA" id="CIMEIFN"/>
<dbReference type="PANTHER" id="PTHR31181">
    <property type="entry name" value="EGG CELL-SECRETED PROTEIN 1.4"/>
    <property type="match status" value="1"/>
</dbReference>
<name>A0A200R8Z1_MACCD</name>
<dbReference type="GO" id="GO:0005576">
    <property type="term" value="C:extracellular region"/>
    <property type="evidence" value="ECO:0007669"/>
    <property type="project" value="TreeGrafter"/>
</dbReference>
<evidence type="ECO:0000313" key="3">
    <source>
        <dbReference type="EMBL" id="OVA19192.1"/>
    </source>
</evidence>
<evidence type="ECO:0000256" key="1">
    <source>
        <dbReference type="ARBA" id="ARBA00022729"/>
    </source>
</evidence>
<dbReference type="GO" id="GO:0031982">
    <property type="term" value="C:vesicle"/>
    <property type="evidence" value="ECO:0007669"/>
    <property type="project" value="TreeGrafter"/>
</dbReference>
<dbReference type="Proteomes" id="UP000195402">
    <property type="component" value="Unassembled WGS sequence"/>
</dbReference>
<sequence length="218" mass="24277">MSFSVGLAGRELPDLPFIGYLPPGFDKELEQCWYSLHTTEGCVSEIYTVYSNNTQIDLLSPKCCKTITKLSTKCFGKMFYNPLFIPYLRSYCIHRDEPTSHSPKIGTEPTSPSTKIATDTYKGTDSEIAPQFFAPWLGPDYMKCLSSLRSVEGCIEEVLGSLISFQFRLPGRACCKAVTDISENCWSKLLPLNPFMNPLLRGYCANIVQVAPGPTKLA</sequence>
<dbReference type="GO" id="GO:2000008">
    <property type="term" value="P:regulation of protein localization to cell surface"/>
    <property type="evidence" value="ECO:0007669"/>
    <property type="project" value="TreeGrafter"/>
</dbReference>
<protein>
    <submittedName>
        <fullName evidence="3">Prolamin-like domain</fullName>
    </submittedName>
</protein>